<dbReference type="Pfam" id="PF04851">
    <property type="entry name" value="ResIII"/>
    <property type="match status" value="1"/>
</dbReference>
<dbReference type="SMART" id="SM00487">
    <property type="entry name" value="DEXDc"/>
    <property type="match status" value="1"/>
</dbReference>
<dbReference type="GO" id="GO:0016887">
    <property type="term" value="F:ATP hydrolysis activity"/>
    <property type="evidence" value="ECO:0007669"/>
    <property type="project" value="InterPro"/>
</dbReference>
<comment type="similarity">
    <text evidence="2">Belongs to the UvrB family.</text>
</comment>
<dbReference type="AlphaFoldDB" id="A0A1F7GF35"/>
<evidence type="ECO:0000313" key="16">
    <source>
        <dbReference type="Proteomes" id="UP000176850"/>
    </source>
</evidence>
<comment type="caution">
    <text evidence="15">The sequence shown here is derived from an EMBL/GenBank/DDBJ whole genome shotgun (WGS) entry which is preliminary data.</text>
</comment>
<feature type="domain" description="Helicase C-terminal" evidence="14">
    <location>
        <begin position="435"/>
        <end position="597"/>
    </location>
</feature>
<evidence type="ECO:0000256" key="9">
    <source>
        <dbReference type="ARBA" id="ARBA00023204"/>
    </source>
</evidence>
<accession>A0A1F7GF35</accession>
<keyword evidence="6" id="KW-0228">DNA excision</keyword>
<dbReference type="NCBIfam" id="NF003673">
    <property type="entry name" value="PRK05298.1"/>
    <property type="match status" value="1"/>
</dbReference>
<evidence type="ECO:0000256" key="8">
    <source>
        <dbReference type="ARBA" id="ARBA00022881"/>
    </source>
</evidence>
<dbReference type="CDD" id="cd17916">
    <property type="entry name" value="DEXHc_UvrB"/>
    <property type="match status" value="1"/>
</dbReference>
<gene>
    <name evidence="15" type="ORF">A2799_03735</name>
</gene>
<dbReference type="SUPFAM" id="SSF46600">
    <property type="entry name" value="C-terminal UvrC-binding domain of UvrB"/>
    <property type="match status" value="1"/>
</dbReference>
<dbReference type="PROSITE" id="PS51194">
    <property type="entry name" value="HELICASE_CTER"/>
    <property type="match status" value="1"/>
</dbReference>
<dbReference type="EMBL" id="MFZH01000045">
    <property type="protein sequence ID" value="OGK17465.1"/>
    <property type="molecule type" value="Genomic_DNA"/>
</dbReference>
<dbReference type="GO" id="GO:0006289">
    <property type="term" value="P:nucleotide-excision repair"/>
    <property type="evidence" value="ECO:0007669"/>
    <property type="project" value="InterPro"/>
</dbReference>
<evidence type="ECO:0000256" key="10">
    <source>
        <dbReference type="ARBA" id="ARBA00026033"/>
    </source>
</evidence>
<dbReference type="GO" id="GO:0005524">
    <property type="term" value="F:ATP binding"/>
    <property type="evidence" value="ECO:0007669"/>
    <property type="project" value="UniProtKB-KW"/>
</dbReference>
<dbReference type="NCBIfam" id="TIGR00631">
    <property type="entry name" value="uvrb"/>
    <property type="match status" value="1"/>
</dbReference>
<feature type="domain" description="Helicase ATP-binding" evidence="13">
    <location>
        <begin position="23"/>
        <end position="156"/>
    </location>
</feature>
<evidence type="ECO:0000256" key="5">
    <source>
        <dbReference type="ARBA" id="ARBA00022763"/>
    </source>
</evidence>
<keyword evidence="5" id="KW-0227">DNA damage</keyword>
<proteinExistence type="inferred from homology"/>
<dbReference type="PANTHER" id="PTHR24029:SF0">
    <property type="entry name" value="UVRABC SYSTEM PROTEIN B"/>
    <property type="match status" value="1"/>
</dbReference>
<dbReference type="InterPro" id="IPR001943">
    <property type="entry name" value="UVR_dom"/>
</dbReference>
<keyword evidence="7" id="KW-0067">ATP-binding</keyword>
<evidence type="ECO:0000256" key="11">
    <source>
        <dbReference type="ARBA" id="ARBA00029504"/>
    </source>
</evidence>
<dbReference type="InterPro" id="IPR004807">
    <property type="entry name" value="UvrB"/>
</dbReference>
<dbReference type="GO" id="GO:0005737">
    <property type="term" value="C:cytoplasm"/>
    <property type="evidence" value="ECO:0007669"/>
    <property type="project" value="UniProtKB-SubCell"/>
</dbReference>
<name>A0A1F7GF35_9BACT</name>
<evidence type="ECO:0000256" key="3">
    <source>
        <dbReference type="ARBA" id="ARBA00022490"/>
    </source>
</evidence>
<dbReference type="GO" id="GO:0003677">
    <property type="term" value="F:DNA binding"/>
    <property type="evidence" value="ECO:0007669"/>
    <property type="project" value="InterPro"/>
</dbReference>
<keyword evidence="9" id="KW-0234">DNA repair</keyword>
<dbReference type="PROSITE" id="PS50151">
    <property type="entry name" value="UVR"/>
    <property type="match status" value="1"/>
</dbReference>
<comment type="subunit">
    <text evidence="10">Forms a heterotetramer with UvrA during the search for lesions. Interacts with UvrC in an incision complex.</text>
</comment>
<evidence type="ECO:0000256" key="4">
    <source>
        <dbReference type="ARBA" id="ARBA00022741"/>
    </source>
</evidence>
<comment type="subcellular location">
    <subcellularLocation>
        <location evidence="1">Cytoplasm</location>
    </subcellularLocation>
</comment>
<dbReference type="SUPFAM" id="SSF52540">
    <property type="entry name" value="P-loop containing nucleoside triphosphate hydrolases"/>
    <property type="match status" value="2"/>
</dbReference>
<evidence type="ECO:0000256" key="6">
    <source>
        <dbReference type="ARBA" id="ARBA00022769"/>
    </source>
</evidence>
<dbReference type="PANTHER" id="PTHR24029">
    <property type="entry name" value="UVRABC SYSTEM PROTEIN B"/>
    <property type="match status" value="1"/>
</dbReference>
<dbReference type="GO" id="GO:0009380">
    <property type="term" value="C:excinuclease repair complex"/>
    <property type="evidence" value="ECO:0007669"/>
    <property type="project" value="InterPro"/>
</dbReference>
<organism evidence="15 16">
    <name type="scientific">Candidatus Roizmanbacteria bacterium RIFCSPHIGHO2_01_FULL_39_24</name>
    <dbReference type="NCBI Taxonomy" id="1802032"/>
    <lineage>
        <taxon>Bacteria</taxon>
        <taxon>Candidatus Roizmaniibacteriota</taxon>
    </lineage>
</organism>
<dbReference type="InterPro" id="IPR027417">
    <property type="entry name" value="P-loop_NTPase"/>
</dbReference>
<dbReference type="InterPro" id="IPR041471">
    <property type="entry name" value="UvrB_inter"/>
</dbReference>
<keyword evidence="3" id="KW-0963">Cytoplasm</keyword>
<evidence type="ECO:0000259" key="13">
    <source>
        <dbReference type="PROSITE" id="PS51192"/>
    </source>
</evidence>
<protein>
    <recommendedName>
        <fullName evidence="11">UvrABC system protein B</fullName>
    </recommendedName>
</protein>
<dbReference type="GO" id="GO:0004518">
    <property type="term" value="F:nuclease activity"/>
    <property type="evidence" value="ECO:0007669"/>
    <property type="project" value="UniProtKB-KW"/>
</dbReference>
<dbReference type="InterPro" id="IPR014001">
    <property type="entry name" value="Helicase_ATP-bd"/>
</dbReference>
<keyword evidence="8" id="KW-0267">Excision nuclease</keyword>
<dbReference type="Pfam" id="PF00271">
    <property type="entry name" value="Helicase_C"/>
    <property type="match status" value="1"/>
</dbReference>
<dbReference type="Gene3D" id="3.40.50.300">
    <property type="entry name" value="P-loop containing nucleotide triphosphate hydrolases"/>
    <property type="match status" value="3"/>
</dbReference>
<feature type="domain" description="UVR" evidence="12">
    <location>
        <begin position="635"/>
        <end position="668"/>
    </location>
</feature>
<evidence type="ECO:0000259" key="14">
    <source>
        <dbReference type="PROSITE" id="PS51194"/>
    </source>
</evidence>
<sequence>MFKVHAPYKPIDVQEQAAQALSEGIAKKMKNQVLLGVTGSGKTFTMAQVIQKTQMPALIISHNKTLAGQLYQEIRDFFPENAVSYFVSYYDYYQPEAYIPQTDTYIEKEAQINQTIDRLRLASTSNILTRTDPIVVASVSCIYNIGSPLEYGKFILELKVGGMYDLNQIKKRLIELQYVRNEYDFKRGSFRVRGSTIDIYPAAADFGYRVKLDGESITSILKMDPLIGEKIGEEIATGEYVFIYPAKQYMTDPALFESAEIRIRADLEKQYNTLKKDGKEFEATRLLKKVNYDLEMLSEMGYVNGIENYSSYFDGRAPGQPPFTLLDYFKTRFGRDWLVFIDESHMTVPQIRGMYNGDQARKKTLIEYGFRLPSALDNRPLQFSEFYNQIDNVVYVSATPNEWEIEKAQGRVIEQLVRPTGIVDPQVSIRPAKTEIPDLLVEIKKRVEKKERVLVASLTKRIAEDLTSYLKEQGIKTEYLHSDIKTLDRSEILHKLRSADFDVLVGINLLREGIDLPEVSLVAILDADNEGFLRSKTAIIQTMGRAARNSEGEIIIYADTITKSITAAVDEVDRRRNYQVAYNKEHNITPKTIFKEIKEDIIKLEEQKERDFTSGAVFQTLIDIKPDNLTPQDKSKLIEKLRKEMRKQAQGLHFEAAIAIREKMKELE</sequence>
<evidence type="ECO:0000256" key="2">
    <source>
        <dbReference type="ARBA" id="ARBA00008533"/>
    </source>
</evidence>
<dbReference type="Proteomes" id="UP000176850">
    <property type="component" value="Unassembled WGS sequence"/>
</dbReference>
<evidence type="ECO:0000256" key="7">
    <source>
        <dbReference type="ARBA" id="ARBA00022840"/>
    </source>
</evidence>
<evidence type="ECO:0000313" key="15">
    <source>
        <dbReference type="EMBL" id="OGK17465.1"/>
    </source>
</evidence>
<dbReference type="InterPro" id="IPR001650">
    <property type="entry name" value="Helicase_C-like"/>
</dbReference>
<dbReference type="InterPro" id="IPR006935">
    <property type="entry name" value="Helicase/UvrB_N"/>
</dbReference>
<evidence type="ECO:0000256" key="1">
    <source>
        <dbReference type="ARBA" id="ARBA00004496"/>
    </source>
</evidence>
<dbReference type="SMART" id="SM00490">
    <property type="entry name" value="HELICc"/>
    <property type="match status" value="1"/>
</dbReference>
<evidence type="ECO:0000259" key="12">
    <source>
        <dbReference type="PROSITE" id="PS50151"/>
    </source>
</evidence>
<dbReference type="InterPro" id="IPR024759">
    <property type="entry name" value="UvrB_YAD/RRR_dom"/>
</dbReference>
<dbReference type="InterPro" id="IPR036876">
    <property type="entry name" value="UVR_dom_sf"/>
</dbReference>
<dbReference type="Pfam" id="PF12344">
    <property type="entry name" value="UvrB"/>
    <property type="match status" value="1"/>
</dbReference>
<dbReference type="Pfam" id="PF17757">
    <property type="entry name" value="UvrB_inter"/>
    <property type="match status" value="1"/>
</dbReference>
<dbReference type="Gene3D" id="4.10.860.10">
    <property type="entry name" value="UVR domain"/>
    <property type="match status" value="1"/>
</dbReference>
<reference evidence="15 16" key="1">
    <citation type="journal article" date="2016" name="Nat. Commun.">
        <title>Thousands of microbial genomes shed light on interconnected biogeochemical processes in an aquifer system.</title>
        <authorList>
            <person name="Anantharaman K."/>
            <person name="Brown C.T."/>
            <person name="Hug L.A."/>
            <person name="Sharon I."/>
            <person name="Castelle C.J."/>
            <person name="Probst A.J."/>
            <person name="Thomas B.C."/>
            <person name="Singh A."/>
            <person name="Wilkins M.J."/>
            <person name="Karaoz U."/>
            <person name="Brodie E.L."/>
            <person name="Williams K.H."/>
            <person name="Hubbard S.S."/>
            <person name="Banfield J.F."/>
        </authorList>
    </citation>
    <scope>NUCLEOTIDE SEQUENCE [LARGE SCALE GENOMIC DNA]</scope>
</reference>
<dbReference type="PROSITE" id="PS51192">
    <property type="entry name" value="HELICASE_ATP_BIND_1"/>
    <property type="match status" value="1"/>
</dbReference>
<keyword evidence="4" id="KW-0547">Nucleotide-binding</keyword>